<protein>
    <recommendedName>
        <fullName evidence="2">DUF4367 domain-containing protein</fullName>
    </recommendedName>
</protein>
<keyword evidence="4" id="KW-1185">Reference proteome</keyword>
<gene>
    <name evidence="3" type="ORF">ET33_05185</name>
</gene>
<name>A0A081P315_9BACL</name>
<proteinExistence type="predicted"/>
<dbReference type="Proteomes" id="UP000028123">
    <property type="component" value="Unassembled WGS sequence"/>
</dbReference>
<evidence type="ECO:0000313" key="4">
    <source>
        <dbReference type="Proteomes" id="UP000028123"/>
    </source>
</evidence>
<feature type="transmembrane region" description="Helical" evidence="1">
    <location>
        <begin position="54"/>
        <end position="75"/>
    </location>
</feature>
<accession>A0A081P315</accession>
<reference evidence="3 4" key="1">
    <citation type="submission" date="2014-06" db="EMBL/GenBank/DDBJ databases">
        <title>Draft genome sequence of Paenibacillus sp. MSt1.</title>
        <authorList>
            <person name="Aw Y.K."/>
            <person name="Ong K.S."/>
            <person name="Gan H.M."/>
            <person name="Lee S.M."/>
        </authorList>
    </citation>
    <scope>NUCLEOTIDE SEQUENCE [LARGE SCALE GENOMIC DNA]</scope>
    <source>
        <strain evidence="3 4">MSt1</strain>
    </source>
</reference>
<evidence type="ECO:0000259" key="2">
    <source>
        <dbReference type="Pfam" id="PF14285"/>
    </source>
</evidence>
<dbReference type="Pfam" id="PF14285">
    <property type="entry name" value="DUF4367"/>
    <property type="match status" value="1"/>
</dbReference>
<dbReference type="AlphaFoldDB" id="A0A081P315"/>
<comment type="caution">
    <text evidence="3">The sequence shown here is derived from an EMBL/GenBank/DDBJ whole genome shotgun (WGS) entry which is preliminary data.</text>
</comment>
<dbReference type="InterPro" id="IPR025377">
    <property type="entry name" value="DUF4367"/>
</dbReference>
<keyword evidence="1" id="KW-1133">Transmembrane helix</keyword>
<dbReference type="eggNOG" id="ENOG5033RMF">
    <property type="taxonomic scope" value="Bacteria"/>
</dbReference>
<feature type="domain" description="DUF4367" evidence="2">
    <location>
        <begin position="227"/>
        <end position="326"/>
    </location>
</feature>
<keyword evidence="1" id="KW-0812">Transmembrane</keyword>
<organism evidence="3 4">
    <name type="scientific">Paenibacillus tyrfis</name>
    <dbReference type="NCBI Taxonomy" id="1501230"/>
    <lineage>
        <taxon>Bacteria</taxon>
        <taxon>Bacillati</taxon>
        <taxon>Bacillota</taxon>
        <taxon>Bacilli</taxon>
        <taxon>Bacillales</taxon>
        <taxon>Paenibacillaceae</taxon>
        <taxon>Paenibacillus</taxon>
    </lineage>
</organism>
<evidence type="ECO:0000256" key="1">
    <source>
        <dbReference type="SAM" id="Phobius"/>
    </source>
</evidence>
<dbReference type="OrthoDB" id="2471945at2"/>
<keyword evidence="1" id="KW-0472">Membrane</keyword>
<dbReference type="RefSeq" id="WP_036683542.1">
    <property type="nucleotide sequence ID" value="NZ_FYEP01000020.1"/>
</dbReference>
<dbReference type="EMBL" id="JNVM01000012">
    <property type="protein sequence ID" value="KEQ25088.1"/>
    <property type="molecule type" value="Genomic_DNA"/>
</dbReference>
<sequence length="327" mass="35645">MSIENQLKTELQQFAGTLHAPSQLDDRIAALIRKQTRMTAPSLRPGKRKYATRAALIAACIFLFSGIAYASNLLYTMQSDKVRVELTQQAAATLPASLSAELTQSVRDIRSQLASGESAYVYSAELEKRKLPALLKITAPAAYTNIDAWKTETKKRFVPFKTPTALPAGFAFVRAELESPVSGIDAAAYEQYHSLLRKKAGAANQTIVWQKAPSADKAVSPMDTPGLVYANGDGEQIEVRYQVFSGDDAATDVRTITGESTTAEKVSVSGKDGYYTLNRNHMLSETGAMQSLAWLEKQDGSTILYQVTTPSLKVSEDDLLHIANSLQ</sequence>
<evidence type="ECO:0000313" key="3">
    <source>
        <dbReference type="EMBL" id="KEQ25088.1"/>
    </source>
</evidence>